<evidence type="ECO:0000313" key="3">
    <source>
        <dbReference type="Proteomes" id="UP000885826"/>
    </source>
</evidence>
<comment type="caution">
    <text evidence="2">The sequence shown here is derived from an EMBL/GenBank/DDBJ whole genome shotgun (WGS) entry which is preliminary data.</text>
</comment>
<organism evidence="2 3">
    <name type="scientific">candidate division WOR-3 bacterium</name>
    <dbReference type="NCBI Taxonomy" id="2052148"/>
    <lineage>
        <taxon>Bacteria</taxon>
        <taxon>Bacteria division WOR-3</taxon>
    </lineage>
</organism>
<dbReference type="PANTHER" id="PTHR30522">
    <property type="entry name" value="NUCLEOSIDE TRIPHOSPHATE PYROPHOSPHOHYDROLASE"/>
    <property type="match status" value="1"/>
</dbReference>
<evidence type="ECO:0000259" key="1">
    <source>
        <dbReference type="Pfam" id="PF03819"/>
    </source>
</evidence>
<dbReference type="GO" id="GO:0046052">
    <property type="term" value="P:UTP catabolic process"/>
    <property type="evidence" value="ECO:0007669"/>
    <property type="project" value="TreeGrafter"/>
</dbReference>
<dbReference type="Pfam" id="PF03819">
    <property type="entry name" value="MazG"/>
    <property type="match status" value="1"/>
</dbReference>
<dbReference type="GO" id="GO:0046047">
    <property type="term" value="P:TTP catabolic process"/>
    <property type="evidence" value="ECO:0007669"/>
    <property type="project" value="TreeGrafter"/>
</dbReference>
<proteinExistence type="predicted"/>
<dbReference type="InterPro" id="IPR011551">
    <property type="entry name" value="NTP_PyrPHydrolase_MazG"/>
</dbReference>
<dbReference type="Gene3D" id="1.10.287.1080">
    <property type="entry name" value="MazG-like"/>
    <property type="match status" value="1"/>
</dbReference>
<dbReference type="PANTHER" id="PTHR30522:SF0">
    <property type="entry name" value="NUCLEOSIDE TRIPHOSPHATE PYROPHOSPHOHYDROLASE"/>
    <property type="match status" value="1"/>
</dbReference>
<dbReference type="SUPFAM" id="SSF101386">
    <property type="entry name" value="all-alpha NTP pyrophosphatases"/>
    <property type="match status" value="1"/>
</dbReference>
<accession>A0A9C9K036</accession>
<dbReference type="GO" id="GO:0046081">
    <property type="term" value="P:dUTP catabolic process"/>
    <property type="evidence" value="ECO:0007669"/>
    <property type="project" value="TreeGrafter"/>
</dbReference>
<protein>
    <submittedName>
        <fullName evidence="2">Nucleoside triphosphate pyrophosphohydrolase</fullName>
    </submittedName>
</protein>
<sequence length="55" mass="6484">MADINRFIELISILRNKCPWDKKQTLETMKSNIIEEAYELVEAIELDETDALKEE</sequence>
<dbReference type="GO" id="GO:0046076">
    <property type="term" value="P:dTTP catabolic process"/>
    <property type="evidence" value="ECO:0007669"/>
    <property type="project" value="TreeGrafter"/>
</dbReference>
<reference evidence="2" key="1">
    <citation type="journal article" date="2020" name="mSystems">
        <title>Genome- and Community-Level Interaction Insights into Carbon Utilization and Element Cycling Functions of Hydrothermarchaeota in Hydrothermal Sediment.</title>
        <authorList>
            <person name="Zhou Z."/>
            <person name="Liu Y."/>
            <person name="Xu W."/>
            <person name="Pan J."/>
            <person name="Luo Z.H."/>
            <person name="Li M."/>
        </authorList>
    </citation>
    <scope>NUCLEOTIDE SEQUENCE</scope>
    <source>
        <strain evidence="2">HyVt-388</strain>
    </source>
</reference>
<dbReference type="EMBL" id="DRIG01000047">
    <property type="protein sequence ID" value="HEC78384.1"/>
    <property type="molecule type" value="Genomic_DNA"/>
</dbReference>
<dbReference type="GO" id="GO:0047429">
    <property type="term" value="F:nucleoside triphosphate diphosphatase activity"/>
    <property type="evidence" value="ECO:0007669"/>
    <property type="project" value="TreeGrafter"/>
</dbReference>
<name>A0A9C9K036_UNCW3</name>
<dbReference type="GO" id="GO:0046061">
    <property type="term" value="P:dATP catabolic process"/>
    <property type="evidence" value="ECO:0007669"/>
    <property type="project" value="TreeGrafter"/>
</dbReference>
<evidence type="ECO:0000313" key="2">
    <source>
        <dbReference type="EMBL" id="HEC78384.1"/>
    </source>
</evidence>
<dbReference type="GO" id="GO:0006203">
    <property type="term" value="P:dGTP catabolic process"/>
    <property type="evidence" value="ECO:0007669"/>
    <property type="project" value="TreeGrafter"/>
</dbReference>
<feature type="non-terminal residue" evidence="2">
    <location>
        <position position="55"/>
    </location>
</feature>
<feature type="domain" description="NTP pyrophosphohydrolase MazG-like" evidence="1">
    <location>
        <begin position="24"/>
        <end position="55"/>
    </location>
</feature>
<dbReference type="AlphaFoldDB" id="A0A9C9K036"/>
<dbReference type="InterPro" id="IPR004518">
    <property type="entry name" value="MazG-like_dom"/>
</dbReference>
<gene>
    <name evidence="2" type="ORF">ENI34_04480</name>
</gene>
<dbReference type="Proteomes" id="UP000885826">
    <property type="component" value="Unassembled WGS sequence"/>
</dbReference>